<name>A0A2T0SKG7_9BACT</name>
<dbReference type="Pfam" id="PF20126">
    <property type="entry name" value="TumE"/>
    <property type="match status" value="1"/>
</dbReference>
<organism evidence="1 2">
    <name type="scientific">Spirosoma oryzae</name>
    <dbReference type="NCBI Taxonomy" id="1469603"/>
    <lineage>
        <taxon>Bacteria</taxon>
        <taxon>Pseudomonadati</taxon>
        <taxon>Bacteroidota</taxon>
        <taxon>Cytophagia</taxon>
        <taxon>Cytophagales</taxon>
        <taxon>Cytophagaceae</taxon>
        <taxon>Spirosoma</taxon>
    </lineage>
</organism>
<dbReference type="Proteomes" id="UP000238375">
    <property type="component" value="Unassembled WGS sequence"/>
</dbReference>
<dbReference type="AlphaFoldDB" id="A0A2T0SKG7"/>
<sequence length="123" mass="14537">MTNLLPDLLFDQSIVSSFTVLEYVPSDLDFLLKLRITLTDQSALFTHERILRGVRNYSFHWQTMDNRAIMRWDNAPHHRQITTFPHHLHDYRSTPETVGDSHNITLTEVLDYISRYLNQPTKP</sequence>
<dbReference type="EMBL" id="PVTE01000019">
    <property type="protein sequence ID" value="PRY33900.1"/>
    <property type="molecule type" value="Genomic_DNA"/>
</dbReference>
<protein>
    <submittedName>
        <fullName evidence="1">Uncharacterized protein</fullName>
    </submittedName>
</protein>
<dbReference type="RefSeq" id="WP_106139563.1">
    <property type="nucleotide sequence ID" value="NZ_PVTE01000019.1"/>
</dbReference>
<dbReference type="OrthoDB" id="572460at2"/>
<accession>A0A2T0SKG7</accession>
<keyword evidence="2" id="KW-1185">Reference proteome</keyword>
<gene>
    <name evidence="1" type="ORF">CLV58_11950</name>
</gene>
<evidence type="ECO:0000313" key="1">
    <source>
        <dbReference type="EMBL" id="PRY33900.1"/>
    </source>
</evidence>
<comment type="caution">
    <text evidence="1">The sequence shown here is derived from an EMBL/GenBank/DDBJ whole genome shotgun (WGS) entry which is preliminary data.</text>
</comment>
<dbReference type="InterPro" id="IPR045397">
    <property type="entry name" value="TumE-like"/>
</dbReference>
<reference evidence="1 2" key="1">
    <citation type="submission" date="2018-03" db="EMBL/GenBank/DDBJ databases">
        <title>Genomic Encyclopedia of Archaeal and Bacterial Type Strains, Phase II (KMG-II): from individual species to whole genera.</title>
        <authorList>
            <person name="Goeker M."/>
        </authorList>
    </citation>
    <scope>NUCLEOTIDE SEQUENCE [LARGE SCALE GENOMIC DNA]</scope>
    <source>
        <strain evidence="1 2">DSM 28354</strain>
    </source>
</reference>
<proteinExistence type="predicted"/>
<evidence type="ECO:0000313" key="2">
    <source>
        <dbReference type="Proteomes" id="UP000238375"/>
    </source>
</evidence>